<dbReference type="PANTHER" id="PTHR14202:SF0">
    <property type="entry name" value="RNA-BINDING PROTEIN RO60"/>
    <property type="match status" value="1"/>
</dbReference>
<dbReference type="EMBL" id="JBHTMP010000043">
    <property type="protein sequence ID" value="MFD1324140.1"/>
    <property type="molecule type" value="Genomic_DNA"/>
</dbReference>
<keyword evidence="3" id="KW-0963">Cytoplasm</keyword>
<evidence type="ECO:0000313" key="9">
    <source>
        <dbReference type="Proteomes" id="UP001597260"/>
    </source>
</evidence>
<comment type="caution">
    <text evidence="8">The sequence shown here is derived from an EMBL/GenBank/DDBJ whole genome shotgun (WGS) entry which is preliminary data.</text>
</comment>
<evidence type="ECO:0000256" key="6">
    <source>
        <dbReference type="ARBA" id="ARBA00023274"/>
    </source>
</evidence>
<evidence type="ECO:0000256" key="5">
    <source>
        <dbReference type="ARBA" id="ARBA00022884"/>
    </source>
</evidence>
<comment type="subcellular location">
    <subcellularLocation>
        <location evidence="1">Cytoplasm</location>
    </subcellularLocation>
</comment>
<keyword evidence="4" id="KW-0479">Metal-binding</keyword>
<evidence type="ECO:0000256" key="1">
    <source>
        <dbReference type="ARBA" id="ARBA00004496"/>
    </source>
</evidence>
<dbReference type="InterPro" id="IPR036465">
    <property type="entry name" value="vWFA_dom_sf"/>
</dbReference>
<feature type="domain" description="TROVE" evidence="7">
    <location>
        <begin position="22"/>
        <end position="348"/>
    </location>
</feature>
<proteinExistence type="inferred from homology"/>
<comment type="similarity">
    <text evidence="2">Belongs to the Ro 60 kDa family.</text>
</comment>
<dbReference type="Gene3D" id="3.40.50.410">
    <property type="entry name" value="von Willebrand factor, type A domain"/>
    <property type="match status" value="1"/>
</dbReference>
<dbReference type="SUPFAM" id="SSF53300">
    <property type="entry name" value="vWA-like"/>
    <property type="match status" value="1"/>
</dbReference>
<evidence type="ECO:0000256" key="2">
    <source>
        <dbReference type="ARBA" id="ARBA00007814"/>
    </source>
</evidence>
<protein>
    <submittedName>
        <fullName evidence="8">TROVE domain-containing protein</fullName>
    </submittedName>
</protein>
<gene>
    <name evidence="8" type="ORF">ACFQ4H_23930</name>
</gene>
<keyword evidence="5" id="KW-0694">RNA-binding</keyword>
<dbReference type="Pfam" id="PF05731">
    <property type="entry name" value="TROVE"/>
    <property type="match status" value="1"/>
</dbReference>
<dbReference type="InterPro" id="IPR037214">
    <property type="entry name" value="TROVE_dom_sf"/>
</dbReference>
<dbReference type="RefSeq" id="WP_377574282.1">
    <property type="nucleotide sequence ID" value="NZ_JBHTMP010000043.1"/>
</dbReference>
<dbReference type="Proteomes" id="UP001597260">
    <property type="component" value="Unassembled WGS sequence"/>
</dbReference>
<evidence type="ECO:0000256" key="3">
    <source>
        <dbReference type="ARBA" id="ARBA00022490"/>
    </source>
</evidence>
<evidence type="ECO:0000256" key="4">
    <source>
        <dbReference type="ARBA" id="ARBA00022723"/>
    </source>
</evidence>
<accession>A0ABW3YL05</accession>
<organism evidence="8 9">
    <name type="scientific">Micromonospora sonneratiae</name>
    <dbReference type="NCBI Taxonomy" id="1184706"/>
    <lineage>
        <taxon>Bacteria</taxon>
        <taxon>Bacillati</taxon>
        <taxon>Actinomycetota</taxon>
        <taxon>Actinomycetes</taxon>
        <taxon>Micromonosporales</taxon>
        <taxon>Micromonosporaceae</taxon>
        <taxon>Micromonospora</taxon>
    </lineage>
</organism>
<keyword evidence="6" id="KW-0687">Ribonucleoprotein</keyword>
<dbReference type="InterPro" id="IPR008858">
    <property type="entry name" value="TROVE_dom"/>
</dbReference>
<reference evidence="9" key="1">
    <citation type="journal article" date="2019" name="Int. J. Syst. Evol. Microbiol.">
        <title>The Global Catalogue of Microorganisms (GCM) 10K type strain sequencing project: providing services to taxonomists for standard genome sequencing and annotation.</title>
        <authorList>
            <consortium name="The Broad Institute Genomics Platform"/>
            <consortium name="The Broad Institute Genome Sequencing Center for Infectious Disease"/>
            <person name="Wu L."/>
            <person name="Ma J."/>
        </authorList>
    </citation>
    <scope>NUCLEOTIDE SEQUENCE [LARGE SCALE GENOMIC DNA]</scope>
    <source>
        <strain evidence="9">JCM 31037</strain>
    </source>
</reference>
<keyword evidence="9" id="KW-1185">Reference proteome</keyword>
<dbReference type="PROSITE" id="PS50988">
    <property type="entry name" value="TROVE"/>
    <property type="match status" value="1"/>
</dbReference>
<dbReference type="PANTHER" id="PTHR14202">
    <property type="entry name" value="60 KDA RIBONUCLEOPROTEIN SSA/RO"/>
    <property type="match status" value="1"/>
</dbReference>
<name>A0ABW3YL05_9ACTN</name>
<sequence length="516" mass="56033">MAKFNVKLRQNNHGADLGADRIVTAEGAPGFARDPRTALFLLGVSNMVGEDTFYEGAAGRDTRFRELVADVAVTDPEWFARFVPWLRTGAMLRSASVVAALEGARAQVTAGIPGSRAIVDAALQRADEPGEALAYWLGRYGRAVPKPVKRGIADAAVRLYHERSLLKYDSDSSAVRFGDVVDLTHPTAKNGRQGDLFRHALDRRHQRDNPIPASLELLTARAELMALPVEQRREITDPAVLGAAGMTWEALAGWRQTAMDATAWEAIIPSMGYLALLRNLRNFDQAGVSDAVAESVAARLADPTQVTASRVLPMRFLSAYNAAPSLRWAYPLERALQHALANVPALDGRTLVLIDTSGSMNSGFSKDGTLRCWDAATVFGLALAARARDATVVSFSNATRVFPAVAGESVLAAVRRFKDGGYFYGGGTETEKAVRAHYDRHDRVVILTDEQAHWHGSTDVAAAVPEQVPVYTWNLAGYRVGHTPTTGNRHTFGGLSDAAFRMIPLIEAGSREQWPF</sequence>
<evidence type="ECO:0000259" key="7">
    <source>
        <dbReference type="PROSITE" id="PS50988"/>
    </source>
</evidence>
<dbReference type="InterPro" id="IPR040322">
    <property type="entry name" value="TROVE2"/>
</dbReference>
<dbReference type="SUPFAM" id="SSF140864">
    <property type="entry name" value="TROVE domain-like"/>
    <property type="match status" value="1"/>
</dbReference>
<evidence type="ECO:0000313" key="8">
    <source>
        <dbReference type="EMBL" id="MFD1324140.1"/>
    </source>
</evidence>